<reference evidence="2" key="1">
    <citation type="submission" date="2022-07" db="EMBL/GenBank/DDBJ databases">
        <title>Fungi with potential for degradation of polypropylene.</title>
        <authorList>
            <person name="Gostincar C."/>
        </authorList>
    </citation>
    <scope>NUCLEOTIDE SEQUENCE</scope>
    <source>
        <strain evidence="2">EXF-13308</strain>
    </source>
</reference>
<dbReference type="AlphaFoldDB" id="A0AA38RPN8"/>
<evidence type="ECO:0000313" key="2">
    <source>
        <dbReference type="EMBL" id="KAJ9151990.1"/>
    </source>
</evidence>
<dbReference type="EMBL" id="JANBVO010000005">
    <property type="protein sequence ID" value="KAJ9151990.1"/>
    <property type="molecule type" value="Genomic_DNA"/>
</dbReference>
<organism evidence="2 3">
    <name type="scientific">Pleurostoma richardsiae</name>
    <dbReference type="NCBI Taxonomy" id="41990"/>
    <lineage>
        <taxon>Eukaryota</taxon>
        <taxon>Fungi</taxon>
        <taxon>Dikarya</taxon>
        <taxon>Ascomycota</taxon>
        <taxon>Pezizomycotina</taxon>
        <taxon>Sordariomycetes</taxon>
        <taxon>Sordariomycetidae</taxon>
        <taxon>Calosphaeriales</taxon>
        <taxon>Pleurostomataceae</taxon>
        <taxon>Pleurostoma</taxon>
    </lineage>
</organism>
<feature type="compositionally biased region" description="Basic and acidic residues" evidence="1">
    <location>
        <begin position="92"/>
        <end position="101"/>
    </location>
</feature>
<feature type="compositionally biased region" description="Basic residues" evidence="1">
    <location>
        <begin position="64"/>
        <end position="75"/>
    </location>
</feature>
<name>A0AA38RPN8_9PEZI</name>
<feature type="region of interest" description="Disordered" evidence="1">
    <location>
        <begin position="1"/>
        <end position="175"/>
    </location>
</feature>
<keyword evidence="3" id="KW-1185">Reference proteome</keyword>
<feature type="compositionally biased region" description="Low complexity" evidence="1">
    <location>
        <begin position="118"/>
        <end position="134"/>
    </location>
</feature>
<gene>
    <name evidence="2" type="ORF">NKR23_g2827</name>
</gene>
<evidence type="ECO:0000256" key="1">
    <source>
        <dbReference type="SAM" id="MobiDB-lite"/>
    </source>
</evidence>
<proteinExistence type="predicted"/>
<accession>A0AA38RPN8</accession>
<feature type="compositionally biased region" description="Low complexity" evidence="1">
    <location>
        <begin position="14"/>
        <end position="36"/>
    </location>
</feature>
<comment type="caution">
    <text evidence="2">The sequence shown here is derived from an EMBL/GenBank/DDBJ whole genome shotgun (WGS) entry which is preliminary data.</text>
</comment>
<sequence>MTFRDAWSRLLRKSASSSSTASSGAPTDVTGTTSATTDHDRDSLKTDLSKQPSRLVSWLGGAPPKKKKKRKKQRRQQQQQQQQEEEEEEEEGALHPSERPLTRTNLRHQEMLSTFQFRFGSSGGRRSNSGISPRGSRHPSAENAVVDGHRHGLGVGDERMNSPLSRVAVGEVGGV</sequence>
<dbReference type="Proteomes" id="UP001174694">
    <property type="component" value="Unassembled WGS sequence"/>
</dbReference>
<evidence type="ECO:0000313" key="3">
    <source>
        <dbReference type="Proteomes" id="UP001174694"/>
    </source>
</evidence>
<feature type="compositionally biased region" description="Basic and acidic residues" evidence="1">
    <location>
        <begin position="37"/>
        <end position="48"/>
    </location>
</feature>
<protein>
    <submittedName>
        <fullName evidence="2">Uncharacterized protein</fullName>
    </submittedName>
</protein>